<comment type="caution">
    <text evidence="8">The sequence shown here is derived from an EMBL/GenBank/DDBJ whole genome shotgun (WGS) entry which is preliminary data.</text>
</comment>
<dbReference type="GO" id="GO:0016020">
    <property type="term" value="C:membrane"/>
    <property type="evidence" value="ECO:0007669"/>
    <property type="project" value="UniProtKB-SubCell"/>
</dbReference>
<keyword evidence="2 5" id="KW-0812">Transmembrane</keyword>
<protein>
    <recommendedName>
        <fullName evidence="7">EXPERA domain-containing protein</fullName>
    </recommendedName>
</protein>
<keyword evidence="3 5" id="KW-1133">Transmembrane helix</keyword>
<dbReference type="PANTHER" id="PTHR31204:SF1">
    <property type="entry name" value="SIGMA INTRACELLULAR RECEPTOR 2"/>
    <property type="match status" value="1"/>
</dbReference>
<reference evidence="8 9" key="1">
    <citation type="submission" date="2019-02" db="EMBL/GenBank/DDBJ databases">
        <title>Genome sequencing of the rare red list fungi Dentipellis fragilis.</title>
        <authorList>
            <person name="Buettner E."/>
            <person name="Kellner H."/>
        </authorList>
    </citation>
    <scope>NUCLEOTIDE SEQUENCE [LARGE SCALE GENOMIC DNA]</scope>
    <source>
        <strain evidence="8 9">DSM 105465</strain>
    </source>
</reference>
<comment type="subcellular location">
    <subcellularLocation>
        <location evidence="1">Membrane</location>
        <topology evidence="1">Multi-pass membrane protein</topology>
    </subcellularLocation>
</comment>
<dbReference type="AlphaFoldDB" id="A0A4Y9YUK9"/>
<evidence type="ECO:0000256" key="2">
    <source>
        <dbReference type="ARBA" id="ARBA00022692"/>
    </source>
</evidence>
<feature type="transmembrane region" description="Helical" evidence="6">
    <location>
        <begin position="154"/>
        <end position="172"/>
    </location>
</feature>
<feature type="transmembrane region" description="Helical" evidence="6">
    <location>
        <begin position="209"/>
        <end position="231"/>
    </location>
</feature>
<keyword evidence="9" id="KW-1185">Reference proteome</keyword>
<dbReference type="GO" id="GO:0005783">
    <property type="term" value="C:endoplasmic reticulum"/>
    <property type="evidence" value="ECO:0007669"/>
    <property type="project" value="TreeGrafter"/>
</dbReference>
<dbReference type="PANTHER" id="PTHR31204">
    <property type="entry name" value="SIGMA INTRACELLULAR RECEPTOR 2"/>
    <property type="match status" value="1"/>
</dbReference>
<evidence type="ECO:0000313" key="9">
    <source>
        <dbReference type="Proteomes" id="UP000298327"/>
    </source>
</evidence>
<dbReference type="Pfam" id="PF05241">
    <property type="entry name" value="EBP"/>
    <property type="match status" value="1"/>
</dbReference>
<dbReference type="OrthoDB" id="433124at2759"/>
<organism evidence="8 9">
    <name type="scientific">Dentipellis fragilis</name>
    <dbReference type="NCBI Taxonomy" id="205917"/>
    <lineage>
        <taxon>Eukaryota</taxon>
        <taxon>Fungi</taxon>
        <taxon>Dikarya</taxon>
        <taxon>Basidiomycota</taxon>
        <taxon>Agaricomycotina</taxon>
        <taxon>Agaricomycetes</taxon>
        <taxon>Russulales</taxon>
        <taxon>Hericiaceae</taxon>
        <taxon>Dentipellis</taxon>
    </lineage>
</organism>
<evidence type="ECO:0000256" key="5">
    <source>
        <dbReference type="PROSITE-ProRule" id="PRU01087"/>
    </source>
</evidence>
<evidence type="ECO:0000256" key="1">
    <source>
        <dbReference type="ARBA" id="ARBA00004141"/>
    </source>
</evidence>
<feature type="transmembrane region" description="Helical" evidence="6">
    <location>
        <begin position="16"/>
        <end position="38"/>
    </location>
</feature>
<evidence type="ECO:0000256" key="6">
    <source>
        <dbReference type="SAM" id="Phobius"/>
    </source>
</evidence>
<accession>A0A4Y9YUK9</accession>
<feature type="transmembrane region" description="Helical" evidence="6">
    <location>
        <begin position="50"/>
        <end position="71"/>
    </location>
</feature>
<keyword evidence="4 5" id="KW-0472">Membrane</keyword>
<dbReference type="InterPro" id="IPR033118">
    <property type="entry name" value="EXPERA"/>
</dbReference>
<name>A0A4Y9YUK9_9AGAM</name>
<sequence>MAAIARRPLTSRPLDLVYFAFFLIHIPATLLIDLQALYPENLVPSIVKVIPSWYVAMSGDPLIGGAMGFFANQAELAWFTIFLCLEAVFQLPTFVLGARGLWKDSRAIYVLLLIYGASTSTTTLACLAVLMNTPTTSPETLNKGIVSVTFEQRMMLLSSYVPFLLLPLYMTLDMAFRSPMDSAMPASSATNPNASILPATAATPRVTTVIVSIICGLLASCLFIAAIFLIIRCRTDKTATPSRRRRSSSVFEPNGWHHMYKPDPPDHDEPVLSFLSLESRASVHEPPPTYTNAVSLSQRYATTAWHGSLV</sequence>
<proteinExistence type="predicted"/>
<evidence type="ECO:0000256" key="4">
    <source>
        <dbReference type="ARBA" id="ARBA00023136"/>
    </source>
</evidence>
<feature type="transmembrane region" description="Helical" evidence="6">
    <location>
        <begin position="108"/>
        <end position="133"/>
    </location>
</feature>
<evidence type="ECO:0000256" key="3">
    <source>
        <dbReference type="ARBA" id="ARBA00022989"/>
    </source>
</evidence>
<dbReference type="STRING" id="205917.A0A4Y9YUK9"/>
<feature type="domain" description="EXPERA" evidence="7">
    <location>
        <begin position="14"/>
        <end position="171"/>
    </location>
</feature>
<feature type="transmembrane region" description="Helical" evidence="6">
    <location>
        <begin position="78"/>
        <end position="102"/>
    </location>
</feature>
<dbReference type="EMBL" id="SEOQ01000337">
    <property type="protein sequence ID" value="TFY65420.1"/>
    <property type="molecule type" value="Genomic_DNA"/>
</dbReference>
<dbReference type="PROSITE" id="PS51751">
    <property type="entry name" value="EXPERA"/>
    <property type="match status" value="1"/>
</dbReference>
<evidence type="ECO:0000259" key="7">
    <source>
        <dbReference type="PROSITE" id="PS51751"/>
    </source>
</evidence>
<dbReference type="Proteomes" id="UP000298327">
    <property type="component" value="Unassembled WGS sequence"/>
</dbReference>
<gene>
    <name evidence="8" type="ORF">EVG20_g5606</name>
</gene>
<evidence type="ECO:0000313" key="8">
    <source>
        <dbReference type="EMBL" id="TFY65420.1"/>
    </source>
</evidence>
<dbReference type="InterPro" id="IPR051987">
    <property type="entry name" value="Sigma-2_receptor-like"/>
</dbReference>